<dbReference type="Proteomes" id="UP001221898">
    <property type="component" value="Unassembled WGS sequence"/>
</dbReference>
<organism evidence="3 4">
    <name type="scientific">Aldrovandia affinis</name>
    <dbReference type="NCBI Taxonomy" id="143900"/>
    <lineage>
        <taxon>Eukaryota</taxon>
        <taxon>Metazoa</taxon>
        <taxon>Chordata</taxon>
        <taxon>Craniata</taxon>
        <taxon>Vertebrata</taxon>
        <taxon>Euteleostomi</taxon>
        <taxon>Actinopterygii</taxon>
        <taxon>Neopterygii</taxon>
        <taxon>Teleostei</taxon>
        <taxon>Notacanthiformes</taxon>
        <taxon>Halosauridae</taxon>
        <taxon>Aldrovandia</taxon>
    </lineage>
</organism>
<accession>A0AAD7SLV2</accession>
<keyword evidence="1" id="KW-0472">Membrane</keyword>
<keyword evidence="1" id="KW-0812">Transmembrane</keyword>
<evidence type="ECO:0000313" key="4">
    <source>
        <dbReference type="Proteomes" id="UP001221898"/>
    </source>
</evidence>
<dbReference type="SUPFAM" id="SSF48726">
    <property type="entry name" value="Immunoglobulin"/>
    <property type="match status" value="1"/>
</dbReference>
<evidence type="ECO:0000256" key="1">
    <source>
        <dbReference type="SAM" id="Phobius"/>
    </source>
</evidence>
<dbReference type="InterPro" id="IPR036179">
    <property type="entry name" value="Ig-like_dom_sf"/>
</dbReference>
<proteinExistence type="predicted"/>
<keyword evidence="1" id="KW-1133">Transmembrane helix</keyword>
<dbReference type="AlphaFoldDB" id="A0AAD7SLV2"/>
<name>A0AAD7SLV2_9TELE</name>
<reference evidence="3" key="1">
    <citation type="journal article" date="2023" name="Science">
        <title>Genome structures resolve the early diversification of teleost fishes.</title>
        <authorList>
            <person name="Parey E."/>
            <person name="Louis A."/>
            <person name="Montfort J."/>
            <person name="Bouchez O."/>
            <person name="Roques C."/>
            <person name="Iampietro C."/>
            <person name="Lluch J."/>
            <person name="Castinel A."/>
            <person name="Donnadieu C."/>
            <person name="Desvignes T."/>
            <person name="Floi Bucao C."/>
            <person name="Jouanno E."/>
            <person name="Wen M."/>
            <person name="Mejri S."/>
            <person name="Dirks R."/>
            <person name="Jansen H."/>
            <person name="Henkel C."/>
            <person name="Chen W.J."/>
            <person name="Zahm M."/>
            <person name="Cabau C."/>
            <person name="Klopp C."/>
            <person name="Thompson A.W."/>
            <person name="Robinson-Rechavi M."/>
            <person name="Braasch I."/>
            <person name="Lecointre G."/>
            <person name="Bobe J."/>
            <person name="Postlethwait J.H."/>
            <person name="Berthelot C."/>
            <person name="Roest Crollius H."/>
            <person name="Guiguen Y."/>
        </authorList>
    </citation>
    <scope>NUCLEOTIDE SEQUENCE</scope>
    <source>
        <strain evidence="3">NC1722</strain>
    </source>
</reference>
<comment type="caution">
    <text evidence="3">The sequence shown here is derived from an EMBL/GenBank/DDBJ whole genome shotgun (WGS) entry which is preliminary data.</text>
</comment>
<feature type="signal peptide" evidence="2">
    <location>
        <begin position="1"/>
        <end position="19"/>
    </location>
</feature>
<evidence type="ECO:0000256" key="2">
    <source>
        <dbReference type="SAM" id="SignalP"/>
    </source>
</evidence>
<keyword evidence="4" id="KW-1185">Reference proteome</keyword>
<gene>
    <name evidence="3" type="ORF">AAFF_G00329220</name>
</gene>
<evidence type="ECO:0000313" key="3">
    <source>
        <dbReference type="EMBL" id="KAJ8405001.1"/>
    </source>
</evidence>
<sequence length="254" mass="27983">MDLLVTGVLLALCTCQCFCLTVRFQNQQPLHVALGRTLVLEARIDRGPEEKVSLLTWERETEGQGKVRVFPVTPENPRVSTDQQGAKLRVTDFRKEDCGIYIITVMDQRGIQDVASRAVKESELAPEATIPLHCEVSYDSEQWDTPEFVWLVDGVAVSNQTANLSADGSKLYPSGECVHKYTCIANSSLGTSIAHFNTGCEANPNDQRPRCMVPWLITAMVIVVASGALVIQHKRMSKTQHSIPPGAGRCTNDL</sequence>
<feature type="transmembrane region" description="Helical" evidence="1">
    <location>
        <begin position="212"/>
        <end position="231"/>
    </location>
</feature>
<dbReference type="Gene3D" id="2.60.40.10">
    <property type="entry name" value="Immunoglobulins"/>
    <property type="match status" value="1"/>
</dbReference>
<feature type="chain" id="PRO_5042012712" evidence="2">
    <location>
        <begin position="20"/>
        <end position="254"/>
    </location>
</feature>
<protein>
    <submittedName>
        <fullName evidence="3">Uncharacterized protein</fullName>
    </submittedName>
</protein>
<dbReference type="EMBL" id="JAINUG010000050">
    <property type="protein sequence ID" value="KAJ8405001.1"/>
    <property type="molecule type" value="Genomic_DNA"/>
</dbReference>
<dbReference type="InterPro" id="IPR013783">
    <property type="entry name" value="Ig-like_fold"/>
</dbReference>
<keyword evidence="2" id="KW-0732">Signal</keyword>